<organism evidence="3 4">
    <name type="scientific">Ogataea polymorpha</name>
    <dbReference type="NCBI Taxonomy" id="460523"/>
    <lineage>
        <taxon>Eukaryota</taxon>
        <taxon>Fungi</taxon>
        <taxon>Dikarya</taxon>
        <taxon>Ascomycota</taxon>
        <taxon>Saccharomycotina</taxon>
        <taxon>Pichiomycetes</taxon>
        <taxon>Pichiales</taxon>
        <taxon>Pichiaceae</taxon>
        <taxon>Ogataea</taxon>
    </lineage>
</organism>
<dbReference type="GO" id="GO:0030907">
    <property type="term" value="C:MBF transcription complex"/>
    <property type="evidence" value="ECO:0007669"/>
    <property type="project" value="TreeGrafter"/>
</dbReference>
<evidence type="ECO:0000313" key="4">
    <source>
        <dbReference type="Proteomes" id="UP000788993"/>
    </source>
</evidence>
<dbReference type="SUPFAM" id="SSF54616">
    <property type="entry name" value="DNA-binding domain of Mlu1-box binding protein MBP1"/>
    <property type="match status" value="1"/>
</dbReference>
<dbReference type="AlphaFoldDB" id="A0A9P8PM18"/>
<evidence type="ECO:0000256" key="1">
    <source>
        <dbReference type="SAM" id="MobiDB-lite"/>
    </source>
</evidence>
<dbReference type="PROSITE" id="PS51299">
    <property type="entry name" value="HTH_APSES"/>
    <property type="match status" value="1"/>
</dbReference>
<dbReference type="GO" id="GO:0033309">
    <property type="term" value="C:SBF transcription complex"/>
    <property type="evidence" value="ECO:0007669"/>
    <property type="project" value="TreeGrafter"/>
</dbReference>
<keyword evidence="4" id="KW-1185">Reference proteome</keyword>
<gene>
    <name evidence="3" type="ORF">OGATHE_001975</name>
</gene>
<dbReference type="PANTHER" id="PTHR43828">
    <property type="entry name" value="ASPARAGINASE"/>
    <property type="match status" value="1"/>
</dbReference>
<feature type="compositionally biased region" description="Basic residues" evidence="1">
    <location>
        <begin position="174"/>
        <end position="183"/>
    </location>
</feature>
<name>A0A9P8PM18_9ASCO</name>
<dbReference type="InterPro" id="IPR051642">
    <property type="entry name" value="SWI6-like"/>
</dbReference>
<feature type="region of interest" description="Disordered" evidence="1">
    <location>
        <begin position="172"/>
        <end position="211"/>
    </location>
</feature>
<reference evidence="3" key="2">
    <citation type="submission" date="2021-01" db="EMBL/GenBank/DDBJ databases">
        <authorList>
            <person name="Schikora-Tamarit M.A."/>
        </authorList>
    </citation>
    <scope>NUCLEOTIDE SEQUENCE</scope>
    <source>
        <strain evidence="3">NCAIM Y.01608</strain>
    </source>
</reference>
<dbReference type="InterPro" id="IPR003163">
    <property type="entry name" value="Tscrpt_reg_HTH_APSES-type"/>
</dbReference>
<protein>
    <recommendedName>
        <fullName evidence="2">HTH APSES-type domain-containing protein</fullName>
    </recommendedName>
</protein>
<dbReference type="GO" id="GO:0000981">
    <property type="term" value="F:DNA-binding transcription factor activity, RNA polymerase II-specific"/>
    <property type="evidence" value="ECO:0007669"/>
    <property type="project" value="UniProtKB-ARBA"/>
</dbReference>
<evidence type="ECO:0000259" key="2">
    <source>
        <dbReference type="PROSITE" id="PS51299"/>
    </source>
</evidence>
<dbReference type="InterPro" id="IPR036887">
    <property type="entry name" value="HTH_APSES_sf"/>
</dbReference>
<accession>A0A9P8PM18</accession>
<dbReference type="Gene3D" id="3.10.260.10">
    <property type="entry name" value="Transcription regulator HTH, APSES-type DNA-binding domain"/>
    <property type="match status" value="1"/>
</dbReference>
<dbReference type="Proteomes" id="UP000788993">
    <property type="component" value="Unassembled WGS sequence"/>
</dbReference>
<proteinExistence type="predicted"/>
<comment type="caution">
    <text evidence="3">The sequence shown here is derived from an EMBL/GenBank/DDBJ whole genome shotgun (WGS) entry which is preliminary data.</text>
</comment>
<dbReference type="GO" id="GO:0003677">
    <property type="term" value="F:DNA binding"/>
    <property type="evidence" value="ECO:0007669"/>
    <property type="project" value="InterPro"/>
</dbReference>
<reference evidence="3" key="1">
    <citation type="journal article" date="2021" name="Open Biol.">
        <title>Shared evolutionary footprints suggest mitochondrial oxidative damage underlies multiple complex I losses in fungi.</title>
        <authorList>
            <person name="Schikora-Tamarit M.A."/>
            <person name="Marcet-Houben M."/>
            <person name="Nosek J."/>
            <person name="Gabaldon T."/>
        </authorList>
    </citation>
    <scope>NUCLEOTIDE SEQUENCE</scope>
    <source>
        <strain evidence="3">NCAIM Y.01608</strain>
    </source>
</reference>
<sequence length="350" mass="38924">MLQTDSPNPVRYPIRQIPPAVLARIPKEQQEIIPSVSSITKRKYSTSIDPRNYLTVFEYKINESWIIWDYSSGLVHLTGLWKAIGNSKADIVKLVDSSPELEPDLKRVRGGFLKIQGTWIPFELARKLAARFCYKIRYALVPMFGESFVDECLKPYEKGFGMLRLKVKDDDLKKKRSNKRKKSISSASVPSAHARVGKKPRSRSQEFEYGKSLPPLSPSIITRNKGPETGFFVSSVAAGPAADSFQIKTTKPKADGLLSVLRAAENLDANPFYTSIVSTVSSSSSSASSSFSSSNFPISPLASSTSLISSQYQYQYPPRALEIPYKSKAEHPVASETDIKRKMSISDLLL</sequence>
<dbReference type="EMBL" id="JAEUBD010000526">
    <property type="protein sequence ID" value="KAH3673995.1"/>
    <property type="molecule type" value="Genomic_DNA"/>
</dbReference>
<evidence type="ECO:0000313" key="3">
    <source>
        <dbReference type="EMBL" id="KAH3673995.1"/>
    </source>
</evidence>
<dbReference type="OrthoDB" id="5562739at2759"/>
<dbReference type="PANTHER" id="PTHR43828:SF5">
    <property type="entry name" value="TRANSCRIPTIONAL REPRESSOR XBP1"/>
    <property type="match status" value="1"/>
</dbReference>
<feature type="domain" description="HTH APSES-type" evidence="2">
    <location>
        <begin position="43"/>
        <end position="155"/>
    </location>
</feature>